<accession>A0A0H0XRQ1</accession>
<dbReference type="Proteomes" id="UP000053455">
    <property type="component" value="Unassembled WGS sequence"/>
</dbReference>
<dbReference type="PATRIC" id="fig|874156.12.peg.799"/>
<dbReference type="EMBL" id="LBHU01000001">
    <property type="protein sequence ID" value="KLI64681.1"/>
    <property type="molecule type" value="Genomic_DNA"/>
</dbReference>
<evidence type="ECO:0000313" key="1">
    <source>
        <dbReference type="EMBL" id="KLI64681.1"/>
    </source>
</evidence>
<proteinExistence type="predicted"/>
<dbReference type="AlphaFoldDB" id="A0A0H0XRQ1"/>
<dbReference type="STRING" id="874156.GCA_001021555_00512"/>
<evidence type="ECO:0000313" key="2">
    <source>
        <dbReference type="Proteomes" id="UP000053455"/>
    </source>
</evidence>
<keyword evidence="2" id="KW-1185">Reference proteome</keyword>
<comment type="caution">
    <text evidence="1">The sequence shown here is derived from an EMBL/GenBank/DDBJ whole genome shotgun (WGS) entry which is preliminary data.</text>
</comment>
<gene>
    <name evidence="1" type="ORF">AAV99_03825</name>
</gene>
<organism evidence="1 2">
    <name type="scientific">Aurantiacibacter marinus</name>
    <dbReference type="NCBI Taxonomy" id="874156"/>
    <lineage>
        <taxon>Bacteria</taxon>
        <taxon>Pseudomonadati</taxon>
        <taxon>Pseudomonadota</taxon>
        <taxon>Alphaproteobacteria</taxon>
        <taxon>Sphingomonadales</taxon>
        <taxon>Erythrobacteraceae</taxon>
        <taxon>Aurantiacibacter</taxon>
    </lineage>
</organism>
<reference evidence="1 2" key="1">
    <citation type="submission" date="2015-04" db="EMBL/GenBank/DDBJ databases">
        <title>The draft genome sequence of Erythrobacter marinus HWDM-33.</title>
        <authorList>
            <person name="Zhuang L."/>
            <person name="Liu Y."/>
            <person name="Shao Z."/>
        </authorList>
    </citation>
    <scope>NUCLEOTIDE SEQUENCE [LARGE SCALE GENOMIC DNA]</scope>
    <source>
        <strain evidence="1 2">HWDM-33</strain>
    </source>
</reference>
<dbReference type="OrthoDB" id="7340718at2"/>
<protein>
    <submittedName>
        <fullName evidence="1">Uncharacterized protein</fullName>
    </submittedName>
</protein>
<sequence>MPAERRCQAALRRTVNLTARVETALDRKVDPAIAAFAARLGKEAQAIAVLFYGSNLRTGSLEGVLDFYVLTDGPPERGIWPRVSYREWEHEGETLRAKIATMTLAKFAYAARGASRDSTIWARFVQPSALVWCCEGGDERSGLPYRTAIVDVIEDAVRIASELAVALGPQSGRENDFWRALFRQTYKAELRFEKPGRENSILELNAAHFAGLLPAALESAGIPYSGTGDLLVPVMPAARRRQVFRSWRRSRRWGKPLNIARLLRATRTFDGAGRYAAWKVERHTGVKVEVTPWREKHPVLAAPGVLWKVWRAKRRAD</sequence>
<name>A0A0H0XRQ1_9SPHN</name>